<reference evidence="6" key="1">
    <citation type="submission" date="2018-12" db="EMBL/GenBank/DDBJ databases">
        <title>Draft genome sequence of Flaovobacterium columnare BGFS27 isolated from channel catfish in Alabama.</title>
        <authorList>
            <person name="Cai W."/>
            <person name="Arias C."/>
        </authorList>
    </citation>
    <scope>NUCLEOTIDE SEQUENCE [LARGE SCALE GENOMIC DNA]</scope>
    <source>
        <strain evidence="6">BGFS27</strain>
    </source>
</reference>
<keyword evidence="3" id="KW-0808">Transferase</keyword>
<evidence type="ECO:0000256" key="4">
    <source>
        <dbReference type="SAM" id="Phobius"/>
    </source>
</evidence>
<dbReference type="InterPro" id="IPR029044">
    <property type="entry name" value="Nucleotide-diphossugar_trans"/>
</dbReference>
<proteinExistence type="inferred from homology"/>
<comment type="caution">
    <text evidence="6">The sequence shown here is derived from an EMBL/GenBank/DDBJ whole genome shotgun (WGS) entry which is preliminary data.</text>
</comment>
<dbReference type="Pfam" id="PF00535">
    <property type="entry name" value="Glycos_transf_2"/>
    <property type="match status" value="1"/>
</dbReference>
<protein>
    <submittedName>
        <fullName evidence="6">Glycosyltransferase</fullName>
    </submittedName>
</protein>
<evidence type="ECO:0000256" key="1">
    <source>
        <dbReference type="ARBA" id="ARBA00006739"/>
    </source>
</evidence>
<evidence type="ECO:0000259" key="5">
    <source>
        <dbReference type="Pfam" id="PF00535"/>
    </source>
</evidence>
<evidence type="ECO:0000313" key="6">
    <source>
        <dbReference type="EMBL" id="RVU88646.1"/>
    </source>
</evidence>
<keyword evidence="2" id="KW-0328">Glycosyltransferase</keyword>
<keyword evidence="4" id="KW-1133">Transmembrane helix</keyword>
<dbReference type="SUPFAM" id="SSF53448">
    <property type="entry name" value="Nucleotide-diphospho-sugar transferases"/>
    <property type="match status" value="1"/>
</dbReference>
<dbReference type="PANTHER" id="PTHR43630:SF1">
    <property type="entry name" value="POLY-BETA-1,6-N-ACETYL-D-GLUCOSAMINE SYNTHASE"/>
    <property type="match status" value="1"/>
</dbReference>
<dbReference type="GO" id="GO:0016757">
    <property type="term" value="F:glycosyltransferase activity"/>
    <property type="evidence" value="ECO:0007669"/>
    <property type="project" value="UniProtKB-KW"/>
</dbReference>
<dbReference type="EMBL" id="RWGX01000004">
    <property type="protein sequence ID" value="RVU88646.1"/>
    <property type="molecule type" value="Genomic_DNA"/>
</dbReference>
<evidence type="ECO:0000256" key="3">
    <source>
        <dbReference type="ARBA" id="ARBA00022679"/>
    </source>
</evidence>
<feature type="transmembrane region" description="Helical" evidence="4">
    <location>
        <begin position="337"/>
        <end position="357"/>
    </location>
</feature>
<name>A0AA94JPH9_9FLAO</name>
<dbReference type="PANTHER" id="PTHR43630">
    <property type="entry name" value="POLY-BETA-1,6-N-ACETYL-D-GLUCOSAMINE SYNTHASE"/>
    <property type="match status" value="1"/>
</dbReference>
<comment type="similarity">
    <text evidence="1">Belongs to the glycosyltransferase 2 family.</text>
</comment>
<feature type="transmembrane region" description="Helical" evidence="4">
    <location>
        <begin position="280"/>
        <end position="301"/>
    </location>
</feature>
<gene>
    <name evidence="6" type="ORF">EJB19_10930</name>
</gene>
<sequence length="369" mass="42811">METLILIVYLVLLGYNINILWICIGFTKVKTFSYKKIPPKTKFSIIVPFRNENKNLPNLLASFEKLNYPSHLFEVILVDDQSDVKFELIKSRYSISLIETIRKSNSPKKDAINAAITIAKNNWIITTDADCTVNKNWLTTYDAFIQKNSPKMVVSGVLFNPVESFLQNFQYLDLLSLQGVTIGSFGNDQAFMCNGANFCYQKSFFNKLKGFDGNEEIASGDDVFLLQKGVKRDSKNIYFLKNKLATVYTKPEPTLRKVFNQRVRWASKTGNYESIYSKQLGLFVFLMNLSLILLLFGYFFLDFSVKLMIMVFSIKFLIDYILFRISAQYFEKPLKYLTLSVFLYAFFSSFVAIYSLFGQYHWKGRKFMK</sequence>
<dbReference type="RefSeq" id="WP_088419669.1">
    <property type="nucleotide sequence ID" value="NZ_RWGX02000012.1"/>
</dbReference>
<evidence type="ECO:0000256" key="2">
    <source>
        <dbReference type="ARBA" id="ARBA00022676"/>
    </source>
</evidence>
<feature type="transmembrane region" description="Helical" evidence="4">
    <location>
        <begin position="6"/>
        <end position="27"/>
    </location>
</feature>
<keyword evidence="4" id="KW-0812">Transmembrane</keyword>
<organism evidence="6">
    <name type="scientific">Flavobacterium columnare</name>
    <dbReference type="NCBI Taxonomy" id="996"/>
    <lineage>
        <taxon>Bacteria</taxon>
        <taxon>Pseudomonadati</taxon>
        <taxon>Bacteroidota</taxon>
        <taxon>Flavobacteriia</taxon>
        <taxon>Flavobacteriales</taxon>
        <taxon>Flavobacteriaceae</taxon>
        <taxon>Flavobacterium</taxon>
    </lineage>
</organism>
<dbReference type="AlphaFoldDB" id="A0AA94JPH9"/>
<feature type="domain" description="Glycosyltransferase 2-like" evidence="5">
    <location>
        <begin position="44"/>
        <end position="207"/>
    </location>
</feature>
<keyword evidence="4" id="KW-0472">Membrane</keyword>
<accession>A0AA94JPH9</accession>
<dbReference type="Gene3D" id="3.90.550.10">
    <property type="entry name" value="Spore Coat Polysaccharide Biosynthesis Protein SpsA, Chain A"/>
    <property type="match status" value="1"/>
</dbReference>
<dbReference type="InterPro" id="IPR001173">
    <property type="entry name" value="Glyco_trans_2-like"/>
</dbReference>